<organism evidence="3 4">
    <name type="scientific">Leptospira weilii serovar Topaz str. LT2116</name>
    <dbReference type="NCBI Taxonomy" id="1088540"/>
    <lineage>
        <taxon>Bacteria</taxon>
        <taxon>Pseudomonadati</taxon>
        <taxon>Spirochaetota</taxon>
        <taxon>Spirochaetia</taxon>
        <taxon>Leptospirales</taxon>
        <taxon>Leptospiraceae</taxon>
        <taxon>Leptospira</taxon>
    </lineage>
</organism>
<dbReference type="AlphaFoldDB" id="M3EP77"/>
<sequence>MEQLFPSHFIFSDERFYSELTHFVFRKNIFFMSLSDSYHDSFHLPSDKLEEKFYQLEFSGTEEKIRVIREIADMIPWQFEIDEFIEEFKDPTLRIFARSISYIVHMERINTRYSLLADKGHVNDYGDLEEAVFLLSSIGDPKASYHEFKIYLDKLALRVEELCDLNPEYVSEELKVHFLTRVLSSEENFQGNNDQYDDPNNSFVTRIVHTRKGIPISLSAIYLLVAKRLSLPLYGVNMPLHFLLHFDSPDYETFIDPFHGGVLLDKSTCIRFLEANNFTPSERYFTRASTLSIIKRMYRNLIHIYRKEQFRDMEDILSRQLLILENKLKA</sequence>
<protein>
    <submittedName>
        <fullName evidence="3">Transglutaminase-like protein</fullName>
    </submittedName>
</protein>
<evidence type="ECO:0000313" key="3">
    <source>
        <dbReference type="EMBL" id="EMF82858.1"/>
    </source>
</evidence>
<comment type="similarity">
    <text evidence="1">Belongs to the UPF0162 family.</text>
</comment>
<accession>M3EP77</accession>
<reference evidence="3 4" key="1">
    <citation type="submission" date="2013-01" db="EMBL/GenBank/DDBJ databases">
        <authorList>
            <person name="Harkins D.M."/>
            <person name="Durkin A.S."/>
            <person name="Brinkac L.M."/>
            <person name="Haft D.H."/>
            <person name="Selengut J.D."/>
            <person name="Sanka R."/>
            <person name="DePew J."/>
            <person name="Purushe J."/>
            <person name="Tulsiani S.M."/>
            <person name="Graham G.C."/>
            <person name="Burns M.-A."/>
            <person name="Dohnt M.F."/>
            <person name="Smythe L.D."/>
            <person name="McKay D.B."/>
            <person name="Craig S.B."/>
            <person name="Vinetz J.M."/>
            <person name="Sutton G.G."/>
            <person name="Nierman W.C."/>
            <person name="Fouts D.E."/>
        </authorList>
    </citation>
    <scope>NUCLEOTIDE SEQUENCE [LARGE SCALE GENOMIC DNA]</scope>
    <source>
        <strain evidence="3 4">LT2116</strain>
    </source>
</reference>
<feature type="domain" description="Protein SirB1 N-terminal" evidence="2">
    <location>
        <begin position="149"/>
        <end position="299"/>
    </location>
</feature>
<comment type="caution">
    <text evidence="3">The sequence shown here is derived from an EMBL/GenBank/DDBJ whole genome shotgun (WGS) entry which is preliminary data.</text>
</comment>
<dbReference type="Proteomes" id="UP000011770">
    <property type="component" value="Unassembled WGS sequence"/>
</dbReference>
<name>M3EP77_9LEPT</name>
<proteinExistence type="inferred from homology"/>
<evidence type="ECO:0000256" key="1">
    <source>
        <dbReference type="ARBA" id="ARBA00007100"/>
    </source>
</evidence>
<gene>
    <name evidence="3" type="ORF">LEP1GSC188_2938</name>
</gene>
<dbReference type="EMBL" id="AHOR02000017">
    <property type="protein sequence ID" value="EMF82858.1"/>
    <property type="molecule type" value="Genomic_DNA"/>
</dbReference>
<evidence type="ECO:0000259" key="2">
    <source>
        <dbReference type="Pfam" id="PF13369"/>
    </source>
</evidence>
<dbReference type="Pfam" id="PF13369">
    <property type="entry name" value="Transglut_core2"/>
    <property type="match status" value="1"/>
</dbReference>
<evidence type="ECO:0000313" key="4">
    <source>
        <dbReference type="Proteomes" id="UP000011770"/>
    </source>
</evidence>
<dbReference type="PANTHER" id="PTHR31350">
    <property type="entry name" value="SI:DKEY-261L7.2"/>
    <property type="match status" value="1"/>
</dbReference>
<dbReference type="InterPro" id="IPR032698">
    <property type="entry name" value="SirB1_N"/>
</dbReference>
<dbReference type="PANTHER" id="PTHR31350:SF21">
    <property type="entry name" value="F-BOX ONLY PROTEIN 21"/>
    <property type="match status" value="1"/>
</dbReference>